<keyword evidence="1" id="KW-1133">Transmembrane helix</keyword>
<sequence length="63" mass="6861">MTCADLHSSEEWSSFLVCALVPYGSFLAVLVSWVSAGLSACCLELPMPSLCVRFCQEPSYIVL</sequence>
<gene>
    <name evidence="2" type="ORF">KC19_VG246900</name>
</gene>
<dbReference type="AlphaFoldDB" id="A0A8T0HT74"/>
<name>A0A8T0HT74_CERPU</name>
<feature type="transmembrane region" description="Helical" evidence="1">
    <location>
        <begin position="20"/>
        <end position="43"/>
    </location>
</feature>
<evidence type="ECO:0000256" key="1">
    <source>
        <dbReference type="SAM" id="Phobius"/>
    </source>
</evidence>
<keyword evidence="1" id="KW-0472">Membrane</keyword>
<comment type="caution">
    <text evidence="2">The sequence shown here is derived from an EMBL/GenBank/DDBJ whole genome shotgun (WGS) entry which is preliminary data.</text>
</comment>
<keyword evidence="3" id="KW-1185">Reference proteome</keyword>
<organism evidence="2 3">
    <name type="scientific">Ceratodon purpureus</name>
    <name type="common">Fire moss</name>
    <name type="synonym">Dicranum purpureum</name>
    <dbReference type="NCBI Taxonomy" id="3225"/>
    <lineage>
        <taxon>Eukaryota</taxon>
        <taxon>Viridiplantae</taxon>
        <taxon>Streptophyta</taxon>
        <taxon>Embryophyta</taxon>
        <taxon>Bryophyta</taxon>
        <taxon>Bryophytina</taxon>
        <taxon>Bryopsida</taxon>
        <taxon>Dicranidae</taxon>
        <taxon>Pseudoditrichales</taxon>
        <taxon>Ditrichaceae</taxon>
        <taxon>Ceratodon</taxon>
    </lineage>
</organism>
<evidence type="ECO:0000313" key="2">
    <source>
        <dbReference type="EMBL" id="KAG0574240.1"/>
    </source>
</evidence>
<dbReference type="Proteomes" id="UP000822688">
    <property type="component" value="Chromosome V"/>
</dbReference>
<reference evidence="2" key="1">
    <citation type="submission" date="2020-06" db="EMBL/GenBank/DDBJ databases">
        <title>WGS assembly of Ceratodon purpureus strain R40.</title>
        <authorList>
            <person name="Carey S.B."/>
            <person name="Jenkins J."/>
            <person name="Shu S."/>
            <person name="Lovell J.T."/>
            <person name="Sreedasyam A."/>
            <person name="Maumus F."/>
            <person name="Tiley G.P."/>
            <person name="Fernandez-Pozo N."/>
            <person name="Barry K."/>
            <person name="Chen C."/>
            <person name="Wang M."/>
            <person name="Lipzen A."/>
            <person name="Daum C."/>
            <person name="Saski C.A."/>
            <person name="Payton A.C."/>
            <person name="Mcbreen J.C."/>
            <person name="Conrad R.E."/>
            <person name="Kollar L.M."/>
            <person name="Olsson S."/>
            <person name="Huttunen S."/>
            <person name="Landis J.B."/>
            <person name="Wickett N.J."/>
            <person name="Johnson M.G."/>
            <person name="Rensing S.A."/>
            <person name="Grimwood J."/>
            <person name="Schmutz J."/>
            <person name="Mcdaniel S.F."/>
        </authorList>
    </citation>
    <scope>NUCLEOTIDE SEQUENCE</scope>
    <source>
        <strain evidence="2">R40</strain>
    </source>
</reference>
<keyword evidence="1" id="KW-0812">Transmembrane</keyword>
<evidence type="ECO:0000313" key="3">
    <source>
        <dbReference type="Proteomes" id="UP000822688"/>
    </source>
</evidence>
<protein>
    <submittedName>
        <fullName evidence="2">Uncharacterized protein</fullName>
    </submittedName>
</protein>
<dbReference type="EMBL" id="CM026426">
    <property type="protein sequence ID" value="KAG0574240.1"/>
    <property type="molecule type" value="Genomic_DNA"/>
</dbReference>
<accession>A0A8T0HT74</accession>
<proteinExistence type="predicted"/>